<evidence type="ECO:0000313" key="2">
    <source>
        <dbReference type="EMBL" id="ANH40551.1"/>
    </source>
</evidence>
<name>A0A1A9GSZ5_9ACTN</name>
<feature type="region of interest" description="Disordered" evidence="1">
    <location>
        <begin position="33"/>
        <end position="64"/>
    </location>
</feature>
<dbReference type="Proteomes" id="UP000077868">
    <property type="component" value="Chromosome"/>
</dbReference>
<protein>
    <submittedName>
        <fullName evidence="2">Uncharacterized protein</fullName>
    </submittedName>
</protein>
<proteinExistence type="predicted"/>
<reference evidence="2 3" key="1">
    <citation type="submission" date="2016-03" db="EMBL/GenBank/DDBJ databases">
        <title>Complete genome sequence of a soil Actinobacterium, Nocardioides dokdonensis FR1436.</title>
        <authorList>
            <person name="Kwon S.-K."/>
            <person name="Kim K."/>
            <person name="Kim J.F."/>
        </authorList>
    </citation>
    <scope>NUCLEOTIDE SEQUENCE [LARGE SCALE GENOMIC DNA]</scope>
    <source>
        <strain evidence="2 3">FR1436</strain>
    </source>
</reference>
<gene>
    <name evidence="2" type="ORF">I601_4156</name>
</gene>
<evidence type="ECO:0000256" key="1">
    <source>
        <dbReference type="SAM" id="MobiDB-lite"/>
    </source>
</evidence>
<evidence type="ECO:0000313" key="3">
    <source>
        <dbReference type="Proteomes" id="UP000077868"/>
    </source>
</evidence>
<sequence>MGSDALANCTPMPSTITISTGVNAAAWNQRSDFQNQERVKSETNPAAASGPVATRTSSEAALAR</sequence>
<dbReference type="KEGG" id="ndk:I601_4156"/>
<keyword evidence="3" id="KW-1185">Reference proteome</keyword>
<feature type="compositionally biased region" description="Polar residues" evidence="1">
    <location>
        <begin position="54"/>
        <end position="64"/>
    </location>
</feature>
<dbReference type="EMBL" id="CP015079">
    <property type="protein sequence ID" value="ANH40551.1"/>
    <property type="molecule type" value="Genomic_DNA"/>
</dbReference>
<accession>A0A1A9GSZ5</accession>
<organism evidence="2 3">
    <name type="scientific">Nocardioides dokdonensis FR1436</name>
    <dbReference type="NCBI Taxonomy" id="1300347"/>
    <lineage>
        <taxon>Bacteria</taxon>
        <taxon>Bacillati</taxon>
        <taxon>Actinomycetota</taxon>
        <taxon>Actinomycetes</taxon>
        <taxon>Propionibacteriales</taxon>
        <taxon>Nocardioidaceae</taxon>
        <taxon>Nocardioides</taxon>
    </lineage>
</organism>
<dbReference type="AlphaFoldDB" id="A0A1A9GSZ5"/>